<gene>
    <name evidence="2" type="ORF">M378DRAFT_163247</name>
</gene>
<feature type="transmembrane region" description="Helical" evidence="1">
    <location>
        <begin position="65"/>
        <end position="85"/>
    </location>
</feature>
<dbReference type="AlphaFoldDB" id="A0A0C2X6U7"/>
<evidence type="ECO:0000256" key="1">
    <source>
        <dbReference type="SAM" id="Phobius"/>
    </source>
</evidence>
<proteinExistence type="predicted"/>
<name>A0A0C2X6U7_AMAMK</name>
<dbReference type="OrthoDB" id="3258294at2759"/>
<accession>A0A0C2X6U7</accession>
<evidence type="ECO:0000313" key="3">
    <source>
        <dbReference type="Proteomes" id="UP000054549"/>
    </source>
</evidence>
<keyword evidence="1" id="KW-0472">Membrane</keyword>
<dbReference type="EMBL" id="KN818249">
    <property type="protein sequence ID" value="KIL64468.1"/>
    <property type="molecule type" value="Genomic_DNA"/>
</dbReference>
<reference evidence="2 3" key="1">
    <citation type="submission" date="2014-04" db="EMBL/GenBank/DDBJ databases">
        <title>Evolutionary Origins and Diversification of the Mycorrhizal Mutualists.</title>
        <authorList>
            <consortium name="DOE Joint Genome Institute"/>
            <consortium name="Mycorrhizal Genomics Consortium"/>
            <person name="Kohler A."/>
            <person name="Kuo A."/>
            <person name="Nagy L.G."/>
            <person name="Floudas D."/>
            <person name="Copeland A."/>
            <person name="Barry K.W."/>
            <person name="Cichocki N."/>
            <person name="Veneault-Fourrey C."/>
            <person name="LaButti K."/>
            <person name="Lindquist E.A."/>
            <person name="Lipzen A."/>
            <person name="Lundell T."/>
            <person name="Morin E."/>
            <person name="Murat C."/>
            <person name="Riley R."/>
            <person name="Ohm R."/>
            <person name="Sun H."/>
            <person name="Tunlid A."/>
            <person name="Henrissat B."/>
            <person name="Grigoriev I.V."/>
            <person name="Hibbett D.S."/>
            <person name="Martin F."/>
        </authorList>
    </citation>
    <scope>NUCLEOTIDE SEQUENCE [LARGE SCALE GENOMIC DNA]</scope>
    <source>
        <strain evidence="2 3">Koide BX008</strain>
    </source>
</reference>
<sequence length="107" mass="11814">MKTQMRYYTIFLVAANALQIHLFTHKGITSDRVCLVVDLVRESLGRSAYGWLKSLNVLYNCSCKIAIFNAVLLVLPVPAFIGIGIDLGIDGKKLIAEVLHLPSQAIQ</sequence>
<keyword evidence="1" id="KW-1133">Transmembrane helix</keyword>
<keyword evidence="3" id="KW-1185">Reference proteome</keyword>
<feature type="non-terminal residue" evidence="2">
    <location>
        <position position="1"/>
    </location>
</feature>
<organism evidence="2 3">
    <name type="scientific">Amanita muscaria (strain Koide BX008)</name>
    <dbReference type="NCBI Taxonomy" id="946122"/>
    <lineage>
        <taxon>Eukaryota</taxon>
        <taxon>Fungi</taxon>
        <taxon>Dikarya</taxon>
        <taxon>Basidiomycota</taxon>
        <taxon>Agaricomycotina</taxon>
        <taxon>Agaricomycetes</taxon>
        <taxon>Agaricomycetidae</taxon>
        <taxon>Agaricales</taxon>
        <taxon>Pluteineae</taxon>
        <taxon>Amanitaceae</taxon>
        <taxon>Amanita</taxon>
    </lineage>
</organism>
<dbReference type="HOGENOM" id="CLU_2209351_0_0_1"/>
<protein>
    <submittedName>
        <fullName evidence="2">Uncharacterized protein</fullName>
    </submittedName>
</protein>
<dbReference type="InParanoid" id="A0A0C2X6U7"/>
<dbReference type="Proteomes" id="UP000054549">
    <property type="component" value="Unassembled WGS sequence"/>
</dbReference>
<keyword evidence="1" id="KW-0812">Transmembrane</keyword>
<evidence type="ECO:0000313" key="2">
    <source>
        <dbReference type="EMBL" id="KIL64468.1"/>
    </source>
</evidence>